<feature type="domain" description="Secretion system C-terminal sorting" evidence="3">
    <location>
        <begin position="385"/>
        <end position="459"/>
    </location>
</feature>
<dbReference type="NCBIfam" id="TIGR04183">
    <property type="entry name" value="Por_Secre_tail"/>
    <property type="match status" value="1"/>
</dbReference>
<dbReference type="PANTHER" id="PTHR19328">
    <property type="entry name" value="HEDGEHOG-INTERACTING PROTEIN"/>
    <property type="match status" value="1"/>
</dbReference>
<accession>A0A7H0GZT7</accession>
<dbReference type="KEGG" id="hqi:H9L05_09850"/>
<feature type="domain" description="Glucose/Sorbosone dehydrogenase" evidence="2">
    <location>
        <begin position="42"/>
        <end position="357"/>
    </location>
</feature>
<evidence type="ECO:0000259" key="3">
    <source>
        <dbReference type="Pfam" id="PF18962"/>
    </source>
</evidence>
<feature type="chain" id="PRO_5029022189" evidence="1">
    <location>
        <begin position="22"/>
        <end position="460"/>
    </location>
</feature>
<dbReference type="EMBL" id="CP060784">
    <property type="protein sequence ID" value="QNP53803.1"/>
    <property type="molecule type" value="Genomic_DNA"/>
</dbReference>
<dbReference type="RefSeq" id="WP_187734008.1">
    <property type="nucleotide sequence ID" value="NZ_BMFN01000001.1"/>
</dbReference>
<dbReference type="Pfam" id="PF07995">
    <property type="entry name" value="GSDH"/>
    <property type="match status" value="1"/>
</dbReference>
<dbReference type="SUPFAM" id="SSF50952">
    <property type="entry name" value="Soluble quinoprotein glucose dehydrogenase"/>
    <property type="match status" value="1"/>
</dbReference>
<gene>
    <name evidence="4" type="ORF">H9L05_09850</name>
</gene>
<protein>
    <submittedName>
        <fullName evidence="4">PQQ-dependent sugar dehydrogenase</fullName>
    </submittedName>
</protein>
<evidence type="ECO:0000259" key="2">
    <source>
        <dbReference type="Pfam" id="PF07995"/>
    </source>
</evidence>
<reference evidence="4 5" key="1">
    <citation type="submission" date="2020-08" db="EMBL/GenBank/DDBJ databases">
        <title>Genome sequence of Hymenobacter qilianensis JCM 19763T.</title>
        <authorList>
            <person name="Hyun D.-W."/>
            <person name="Bae J.-W."/>
        </authorList>
    </citation>
    <scope>NUCLEOTIDE SEQUENCE [LARGE SCALE GENOMIC DNA]</scope>
    <source>
        <strain evidence="4 5">JCM 19763</strain>
    </source>
</reference>
<dbReference type="Proteomes" id="UP000516093">
    <property type="component" value="Chromosome"/>
</dbReference>
<feature type="signal peptide" evidence="1">
    <location>
        <begin position="1"/>
        <end position="21"/>
    </location>
</feature>
<keyword evidence="1" id="KW-0732">Signal</keyword>
<dbReference type="PANTHER" id="PTHR19328:SF13">
    <property type="entry name" value="HIPL1 PROTEIN"/>
    <property type="match status" value="1"/>
</dbReference>
<dbReference type="InterPro" id="IPR011041">
    <property type="entry name" value="Quinoprot_gluc/sorb_DH_b-prop"/>
</dbReference>
<dbReference type="InterPro" id="IPR012938">
    <property type="entry name" value="Glc/Sorbosone_DH"/>
</dbReference>
<proteinExistence type="predicted"/>
<dbReference type="Pfam" id="PF18962">
    <property type="entry name" value="Por_Secre_tail"/>
    <property type="match status" value="1"/>
</dbReference>
<evidence type="ECO:0000313" key="4">
    <source>
        <dbReference type="EMBL" id="QNP53803.1"/>
    </source>
</evidence>
<organism evidence="4 5">
    <name type="scientific">Hymenobacter qilianensis</name>
    <dbReference type="NCBI Taxonomy" id="1385715"/>
    <lineage>
        <taxon>Bacteria</taxon>
        <taxon>Pseudomonadati</taxon>
        <taxon>Bacteroidota</taxon>
        <taxon>Cytophagia</taxon>
        <taxon>Cytophagales</taxon>
        <taxon>Hymenobacteraceae</taxon>
        <taxon>Hymenobacter</taxon>
    </lineage>
</organism>
<dbReference type="InterPro" id="IPR011042">
    <property type="entry name" value="6-blade_b-propeller_TolB-like"/>
</dbReference>
<dbReference type="Gene3D" id="2.120.10.30">
    <property type="entry name" value="TolB, C-terminal domain"/>
    <property type="match status" value="1"/>
</dbReference>
<keyword evidence="5" id="KW-1185">Reference proteome</keyword>
<evidence type="ECO:0000256" key="1">
    <source>
        <dbReference type="SAM" id="SignalP"/>
    </source>
</evidence>
<dbReference type="InterPro" id="IPR026444">
    <property type="entry name" value="Secre_tail"/>
</dbReference>
<sequence>MKTLAASLLLVSSLLTTAASAQTITFPVGSTTVSATPLATGLNIPWELIWGPDDFIWMTERGGRISRVNPTTGQVLPLLNVPDVAPTGESGLLGMVLHPDFATTSPYLYIVYNYNDNGLKEKVVRYTYNAATTSLSAPLVLLGNITSTTTHSGSRLLILPDRTLLMTTGDAQLRSDSQNPASLNGKILRMNLDGSIPADNPTPGSRVYTLGHRNAQGLVRLPSGRIYSSEHGENSDDELNLIEPGRNYGWPNVPGKCDGSETAFCAANNVREPLFIWTPTLAVAGLTYYDSPAIPEWRGSLLMATLKASRLVQLPLNAAGDAISTVTPPEFLINRYGRLRALCVSPAGRVYVATSNGGNDQIVTLENRGFVLSTKSEARNVALGLWPNPARQTVALRLPAAPTSATSATIHDALGRVVRTARFAPQQAELNLSLAGLRAGVYVVQVRNATEQYARRLVIE</sequence>
<name>A0A7H0GZT7_9BACT</name>
<dbReference type="AlphaFoldDB" id="A0A7H0GZT7"/>
<evidence type="ECO:0000313" key="5">
    <source>
        <dbReference type="Proteomes" id="UP000516093"/>
    </source>
</evidence>